<organism evidence="1 2">
    <name type="scientific">Synaphobranchus kaupii</name>
    <name type="common">Kaup's arrowtooth eel</name>
    <dbReference type="NCBI Taxonomy" id="118154"/>
    <lineage>
        <taxon>Eukaryota</taxon>
        <taxon>Metazoa</taxon>
        <taxon>Chordata</taxon>
        <taxon>Craniata</taxon>
        <taxon>Vertebrata</taxon>
        <taxon>Euteleostomi</taxon>
        <taxon>Actinopterygii</taxon>
        <taxon>Neopterygii</taxon>
        <taxon>Teleostei</taxon>
        <taxon>Anguilliformes</taxon>
        <taxon>Synaphobranchidae</taxon>
        <taxon>Synaphobranchus</taxon>
    </lineage>
</organism>
<gene>
    <name evidence="1" type="ORF">SKAU_G00252630</name>
</gene>
<proteinExistence type="predicted"/>
<sequence length="53" mass="5871">MAVRAVPVFDSGARCGRNEARRPNQLQTIRQVSTEITQQGSLIGSLSRISERE</sequence>
<protein>
    <submittedName>
        <fullName evidence="1">Uncharacterized protein</fullName>
    </submittedName>
</protein>
<comment type="caution">
    <text evidence="1">The sequence shown here is derived from an EMBL/GenBank/DDBJ whole genome shotgun (WGS) entry which is preliminary data.</text>
</comment>
<accession>A0A9Q1F361</accession>
<evidence type="ECO:0000313" key="1">
    <source>
        <dbReference type="EMBL" id="KAJ8350133.1"/>
    </source>
</evidence>
<name>A0A9Q1F361_SYNKA</name>
<dbReference type="Proteomes" id="UP001152622">
    <property type="component" value="Chromosome 9"/>
</dbReference>
<dbReference type="AlphaFoldDB" id="A0A9Q1F361"/>
<dbReference type="EMBL" id="JAINUF010000009">
    <property type="protein sequence ID" value="KAJ8350133.1"/>
    <property type="molecule type" value="Genomic_DNA"/>
</dbReference>
<reference evidence="1" key="1">
    <citation type="journal article" date="2023" name="Science">
        <title>Genome structures resolve the early diversification of teleost fishes.</title>
        <authorList>
            <person name="Parey E."/>
            <person name="Louis A."/>
            <person name="Montfort J."/>
            <person name="Bouchez O."/>
            <person name="Roques C."/>
            <person name="Iampietro C."/>
            <person name="Lluch J."/>
            <person name="Castinel A."/>
            <person name="Donnadieu C."/>
            <person name="Desvignes T."/>
            <person name="Floi Bucao C."/>
            <person name="Jouanno E."/>
            <person name="Wen M."/>
            <person name="Mejri S."/>
            <person name="Dirks R."/>
            <person name="Jansen H."/>
            <person name="Henkel C."/>
            <person name="Chen W.J."/>
            <person name="Zahm M."/>
            <person name="Cabau C."/>
            <person name="Klopp C."/>
            <person name="Thompson A.W."/>
            <person name="Robinson-Rechavi M."/>
            <person name="Braasch I."/>
            <person name="Lecointre G."/>
            <person name="Bobe J."/>
            <person name="Postlethwait J.H."/>
            <person name="Berthelot C."/>
            <person name="Roest Crollius H."/>
            <person name="Guiguen Y."/>
        </authorList>
    </citation>
    <scope>NUCLEOTIDE SEQUENCE</scope>
    <source>
        <strain evidence="1">WJC10195</strain>
    </source>
</reference>
<evidence type="ECO:0000313" key="2">
    <source>
        <dbReference type="Proteomes" id="UP001152622"/>
    </source>
</evidence>
<keyword evidence="2" id="KW-1185">Reference proteome</keyword>